<evidence type="ECO:0000256" key="10">
    <source>
        <dbReference type="ARBA" id="ARBA00022984"/>
    </source>
</evidence>
<feature type="binding site" evidence="14">
    <location>
        <begin position="116"/>
        <end position="122"/>
    </location>
    <ligand>
        <name>ATP</name>
        <dbReference type="ChEBI" id="CHEBI:30616"/>
    </ligand>
</feature>
<dbReference type="Pfam" id="PF02875">
    <property type="entry name" value="Mur_ligase_C"/>
    <property type="match status" value="1"/>
</dbReference>
<evidence type="ECO:0000259" key="15">
    <source>
        <dbReference type="Pfam" id="PF01225"/>
    </source>
</evidence>
<gene>
    <name evidence="14" type="primary">murC</name>
    <name evidence="18" type="ORF">A3J59_00040</name>
</gene>
<keyword evidence="7 14" id="KW-0547">Nucleotide-binding</keyword>
<evidence type="ECO:0000256" key="1">
    <source>
        <dbReference type="ARBA" id="ARBA00004496"/>
    </source>
</evidence>
<dbReference type="EMBL" id="MHIL01000037">
    <property type="protein sequence ID" value="OGY49992.1"/>
    <property type="molecule type" value="Genomic_DNA"/>
</dbReference>
<dbReference type="PANTHER" id="PTHR43445">
    <property type="entry name" value="UDP-N-ACETYLMURAMATE--L-ALANINE LIGASE-RELATED"/>
    <property type="match status" value="1"/>
</dbReference>
<dbReference type="UniPathway" id="UPA00219"/>
<keyword evidence="10 14" id="KW-0573">Peptidoglycan synthesis</keyword>
<dbReference type="Gene3D" id="3.40.50.720">
    <property type="entry name" value="NAD(P)-binding Rossmann-like Domain"/>
    <property type="match status" value="1"/>
</dbReference>
<keyword evidence="4 14" id="KW-0963">Cytoplasm</keyword>
<dbReference type="SUPFAM" id="SSF53244">
    <property type="entry name" value="MurD-like peptide ligases, peptide-binding domain"/>
    <property type="match status" value="1"/>
</dbReference>
<comment type="similarity">
    <text evidence="14">Belongs to the MurCDEF family.</text>
</comment>
<evidence type="ECO:0000256" key="11">
    <source>
        <dbReference type="ARBA" id="ARBA00023306"/>
    </source>
</evidence>
<dbReference type="Gene3D" id="3.90.190.20">
    <property type="entry name" value="Mur ligase, C-terminal domain"/>
    <property type="match status" value="1"/>
</dbReference>
<evidence type="ECO:0000256" key="5">
    <source>
        <dbReference type="ARBA" id="ARBA00022598"/>
    </source>
</evidence>
<dbReference type="InterPro" id="IPR000713">
    <property type="entry name" value="Mur_ligase_N"/>
</dbReference>
<evidence type="ECO:0000256" key="6">
    <source>
        <dbReference type="ARBA" id="ARBA00022618"/>
    </source>
</evidence>
<dbReference type="PANTHER" id="PTHR43445:SF3">
    <property type="entry name" value="UDP-N-ACETYLMURAMATE--L-ALANINE LIGASE"/>
    <property type="match status" value="1"/>
</dbReference>
<dbReference type="NCBIfam" id="TIGR01082">
    <property type="entry name" value="murC"/>
    <property type="match status" value="1"/>
</dbReference>
<evidence type="ECO:0000256" key="7">
    <source>
        <dbReference type="ARBA" id="ARBA00022741"/>
    </source>
</evidence>
<dbReference type="GO" id="GO:0071555">
    <property type="term" value="P:cell wall organization"/>
    <property type="evidence" value="ECO:0007669"/>
    <property type="project" value="UniProtKB-KW"/>
</dbReference>
<proteinExistence type="inferred from homology"/>
<dbReference type="Pfam" id="PF08245">
    <property type="entry name" value="Mur_ligase_M"/>
    <property type="match status" value="1"/>
</dbReference>
<keyword evidence="9 14" id="KW-0133">Cell shape</keyword>
<dbReference type="Proteomes" id="UP000177310">
    <property type="component" value="Unassembled WGS sequence"/>
</dbReference>
<evidence type="ECO:0000313" key="19">
    <source>
        <dbReference type="Proteomes" id="UP000177310"/>
    </source>
</evidence>
<feature type="domain" description="Mur ligase C-terminal" evidence="16">
    <location>
        <begin position="321"/>
        <end position="450"/>
    </location>
</feature>
<dbReference type="InterPro" id="IPR013221">
    <property type="entry name" value="Mur_ligase_cen"/>
</dbReference>
<evidence type="ECO:0000256" key="12">
    <source>
        <dbReference type="ARBA" id="ARBA00023316"/>
    </source>
</evidence>
<keyword evidence="8 14" id="KW-0067">ATP-binding</keyword>
<evidence type="ECO:0000256" key="13">
    <source>
        <dbReference type="ARBA" id="ARBA00047833"/>
    </source>
</evidence>
<dbReference type="InterPro" id="IPR005758">
    <property type="entry name" value="UDP-N-AcMur_Ala_ligase_MurC"/>
</dbReference>
<dbReference type="SUPFAM" id="SSF53623">
    <property type="entry name" value="MurD-like peptide ligases, catalytic domain"/>
    <property type="match status" value="1"/>
</dbReference>
<evidence type="ECO:0000256" key="9">
    <source>
        <dbReference type="ARBA" id="ARBA00022960"/>
    </source>
</evidence>
<evidence type="ECO:0000256" key="2">
    <source>
        <dbReference type="ARBA" id="ARBA00004752"/>
    </source>
</evidence>
<comment type="catalytic activity">
    <reaction evidence="13 14">
        <text>UDP-N-acetyl-alpha-D-muramate + L-alanine + ATP = UDP-N-acetyl-alpha-D-muramoyl-L-alanine + ADP + phosphate + H(+)</text>
        <dbReference type="Rhea" id="RHEA:23372"/>
        <dbReference type="ChEBI" id="CHEBI:15378"/>
        <dbReference type="ChEBI" id="CHEBI:30616"/>
        <dbReference type="ChEBI" id="CHEBI:43474"/>
        <dbReference type="ChEBI" id="CHEBI:57972"/>
        <dbReference type="ChEBI" id="CHEBI:70757"/>
        <dbReference type="ChEBI" id="CHEBI:83898"/>
        <dbReference type="ChEBI" id="CHEBI:456216"/>
        <dbReference type="EC" id="6.3.2.8"/>
    </reaction>
</comment>
<keyword evidence="11 14" id="KW-0131">Cell cycle</keyword>
<keyword evidence="12 14" id="KW-0961">Cell wall biogenesis/degradation</keyword>
<comment type="function">
    <text evidence="14">Cell wall formation.</text>
</comment>
<evidence type="ECO:0000313" key="18">
    <source>
        <dbReference type="EMBL" id="OGY49992.1"/>
    </source>
</evidence>
<comment type="pathway">
    <text evidence="2 14">Cell wall biogenesis; peptidoglycan biosynthesis.</text>
</comment>
<evidence type="ECO:0000256" key="4">
    <source>
        <dbReference type="ARBA" id="ARBA00022490"/>
    </source>
</evidence>
<feature type="domain" description="Mur ligase N-terminal catalytic" evidence="15">
    <location>
        <begin position="9"/>
        <end position="108"/>
    </location>
</feature>
<dbReference type="GO" id="GO:0051301">
    <property type="term" value="P:cell division"/>
    <property type="evidence" value="ECO:0007669"/>
    <property type="project" value="UniProtKB-KW"/>
</dbReference>
<comment type="caution">
    <text evidence="18">The sequence shown here is derived from an EMBL/GenBank/DDBJ whole genome shotgun (WGS) entry which is preliminary data.</text>
</comment>
<dbReference type="Pfam" id="PF01225">
    <property type="entry name" value="Mur_ligase"/>
    <property type="match status" value="1"/>
</dbReference>
<evidence type="ECO:0000256" key="14">
    <source>
        <dbReference type="HAMAP-Rule" id="MF_00046"/>
    </source>
</evidence>
<organism evidence="18 19">
    <name type="scientific">Candidatus Buchananbacteria bacterium RIFCSPHIGHO2_02_FULL_56_16</name>
    <dbReference type="NCBI Taxonomy" id="1797542"/>
    <lineage>
        <taxon>Bacteria</taxon>
        <taxon>Candidatus Buchananiibacteriota</taxon>
    </lineage>
</organism>
<dbReference type="InterPro" id="IPR004101">
    <property type="entry name" value="Mur_ligase_C"/>
</dbReference>
<evidence type="ECO:0000259" key="16">
    <source>
        <dbReference type="Pfam" id="PF02875"/>
    </source>
</evidence>
<dbReference type="GO" id="GO:0005524">
    <property type="term" value="F:ATP binding"/>
    <property type="evidence" value="ECO:0007669"/>
    <property type="project" value="UniProtKB-UniRule"/>
</dbReference>
<keyword evidence="5 14" id="KW-0436">Ligase</keyword>
<dbReference type="EC" id="6.3.2.8" evidence="3 14"/>
<dbReference type="GO" id="GO:0008763">
    <property type="term" value="F:UDP-N-acetylmuramate-L-alanine ligase activity"/>
    <property type="evidence" value="ECO:0007669"/>
    <property type="project" value="UniProtKB-UniRule"/>
</dbReference>
<evidence type="ECO:0000256" key="3">
    <source>
        <dbReference type="ARBA" id="ARBA00012211"/>
    </source>
</evidence>
<feature type="domain" description="Mur ligase central" evidence="17">
    <location>
        <begin position="114"/>
        <end position="298"/>
    </location>
</feature>
<name>A0A1G1YCB8_9BACT</name>
<dbReference type="GO" id="GO:0005737">
    <property type="term" value="C:cytoplasm"/>
    <property type="evidence" value="ECO:0007669"/>
    <property type="project" value="UniProtKB-SubCell"/>
</dbReference>
<dbReference type="SUPFAM" id="SSF51984">
    <property type="entry name" value="MurCD N-terminal domain"/>
    <property type="match status" value="1"/>
</dbReference>
<reference evidence="18 19" key="1">
    <citation type="journal article" date="2016" name="Nat. Commun.">
        <title>Thousands of microbial genomes shed light on interconnected biogeochemical processes in an aquifer system.</title>
        <authorList>
            <person name="Anantharaman K."/>
            <person name="Brown C.T."/>
            <person name="Hug L.A."/>
            <person name="Sharon I."/>
            <person name="Castelle C.J."/>
            <person name="Probst A.J."/>
            <person name="Thomas B.C."/>
            <person name="Singh A."/>
            <person name="Wilkins M.J."/>
            <person name="Karaoz U."/>
            <person name="Brodie E.L."/>
            <person name="Williams K.H."/>
            <person name="Hubbard S.S."/>
            <person name="Banfield J.F."/>
        </authorList>
    </citation>
    <scope>NUCLEOTIDE SEQUENCE [LARGE SCALE GENOMIC DNA]</scope>
</reference>
<accession>A0A1G1YCB8</accession>
<dbReference type="AlphaFoldDB" id="A0A1G1YCB8"/>
<sequence length="464" mass="51011">MVNLKTVKTIHFIGIKGVAMAGLSVICKQRGMAVSGSDVALKFITDDTLHREGITVLESFDPAHLDGQPDLVVVGTSWGTDNVEVAEAKRRGIPIISDAELRGLLSREKKTIAVTGVHGKTTATALLAHLFTRAGLQPSFLVGTGTVPNLGSNARWAAGDYFIVEGDEYSRSHDDPTPKFLDLQPAISIITSIEWEHVDIFPDTQAIEAAFKKLVGVTSDLVVACGDWPSVRKVISGQEQKVATYGLTERNLWQAHDIRQEPDRMVFRVKREGIDIDEFSTNILGRHNVLNALACIIVSLKAGIELETIRDGLQTFSGTQRRFEVTESKGITFVDDYGHHPSEIKATLETVRRRYPDRRIVCVFQPHMASRTKALLADFAKSFSDVDIVLLMDIFDSAREHAVDITSKDLADAVRQTHPNAAYSGSVEQTVAALRSQLKPDDVVVTMGAGNVYQVRDKLIQNNQ</sequence>
<dbReference type="STRING" id="1797542.A3J59_00040"/>
<dbReference type="HAMAP" id="MF_00046">
    <property type="entry name" value="MurC"/>
    <property type="match status" value="1"/>
</dbReference>
<dbReference type="InterPro" id="IPR050061">
    <property type="entry name" value="MurCDEF_pg_biosynth"/>
</dbReference>
<evidence type="ECO:0000259" key="17">
    <source>
        <dbReference type="Pfam" id="PF08245"/>
    </source>
</evidence>
<dbReference type="GO" id="GO:0009252">
    <property type="term" value="P:peptidoglycan biosynthetic process"/>
    <property type="evidence" value="ECO:0007669"/>
    <property type="project" value="UniProtKB-UniRule"/>
</dbReference>
<keyword evidence="6 14" id="KW-0132">Cell division</keyword>
<dbReference type="InterPro" id="IPR036615">
    <property type="entry name" value="Mur_ligase_C_dom_sf"/>
</dbReference>
<evidence type="ECO:0000256" key="8">
    <source>
        <dbReference type="ARBA" id="ARBA00022840"/>
    </source>
</evidence>
<dbReference type="Gene3D" id="3.40.1190.10">
    <property type="entry name" value="Mur-like, catalytic domain"/>
    <property type="match status" value="1"/>
</dbReference>
<protein>
    <recommendedName>
        <fullName evidence="3 14">UDP-N-acetylmuramate--L-alanine ligase</fullName>
        <ecNumber evidence="3 14">6.3.2.8</ecNumber>
    </recommendedName>
    <alternativeName>
        <fullName evidence="14">UDP-N-acetylmuramoyl-L-alanine synthetase</fullName>
    </alternativeName>
</protein>
<comment type="subcellular location">
    <subcellularLocation>
        <location evidence="1 14">Cytoplasm</location>
    </subcellularLocation>
</comment>
<dbReference type="GO" id="GO:0008360">
    <property type="term" value="P:regulation of cell shape"/>
    <property type="evidence" value="ECO:0007669"/>
    <property type="project" value="UniProtKB-KW"/>
</dbReference>
<dbReference type="InterPro" id="IPR036565">
    <property type="entry name" value="Mur-like_cat_sf"/>
</dbReference>